<accession>E8M5X3</accession>
<comment type="caution">
    <text evidence="3">The sequence shown here is derived from an EMBL/GenBank/DDBJ whole genome shotgun (WGS) entry which is preliminary data.</text>
</comment>
<evidence type="ECO:0000313" key="4">
    <source>
        <dbReference type="Proteomes" id="UP000006228"/>
    </source>
</evidence>
<evidence type="ECO:0000256" key="1">
    <source>
        <dbReference type="SAM" id="MobiDB-lite"/>
    </source>
</evidence>
<gene>
    <name evidence="3" type="ORF">VISI1226_00120</name>
</gene>
<dbReference type="GeneID" id="95569002"/>
<evidence type="ECO:0000259" key="2">
    <source>
        <dbReference type="Pfam" id="PF06812"/>
    </source>
</evidence>
<dbReference type="eggNOG" id="COG3515">
    <property type="taxonomic scope" value="Bacteria"/>
</dbReference>
<dbReference type="InterPro" id="IPR010657">
    <property type="entry name" value="ImpA_N"/>
</dbReference>
<evidence type="ECO:0000313" key="3">
    <source>
        <dbReference type="EMBL" id="EGA70423.1"/>
    </source>
</evidence>
<name>E8M5X3_PHOS4</name>
<dbReference type="PANTHER" id="PTHR37951">
    <property type="entry name" value="CYTOPLASMIC PROTEIN-RELATED"/>
    <property type="match status" value="1"/>
</dbReference>
<dbReference type="OrthoDB" id="9771118at2"/>
<reference evidence="3 4" key="1">
    <citation type="journal article" date="2012" name="Int. J. Syst. Evol. Microbiol.">
        <title>Vibrio caribbeanicus sp. nov., isolated from the marine sponge Scleritoderma cyanea.</title>
        <authorList>
            <person name="Hoffmann M."/>
            <person name="Monday S.R."/>
            <person name="Allard M.W."/>
            <person name="Strain E.A."/>
            <person name="Whittaker P."/>
            <person name="Naum M."/>
            <person name="McCarthy P.J."/>
            <person name="Lopez J.V."/>
            <person name="Fischer M."/>
            <person name="Brown E.W."/>
        </authorList>
    </citation>
    <scope>NUCLEOTIDE SEQUENCE [LARGE SCALE GENOMIC DNA]</scope>
    <source>
        <strain evidence="4">DSMZ 21326</strain>
    </source>
</reference>
<feature type="compositionally biased region" description="Low complexity" evidence="1">
    <location>
        <begin position="446"/>
        <end position="459"/>
    </location>
</feature>
<feature type="domain" description="ImpA N-terminal" evidence="2">
    <location>
        <begin position="8"/>
        <end position="154"/>
    </location>
</feature>
<dbReference type="EMBL" id="AEVT01000058">
    <property type="protein sequence ID" value="EGA70423.1"/>
    <property type="molecule type" value="Genomic_DNA"/>
</dbReference>
<dbReference type="Proteomes" id="UP000006228">
    <property type="component" value="Unassembled WGS sequence"/>
</dbReference>
<dbReference type="RefSeq" id="WP_008076316.1">
    <property type="nucleotide sequence ID" value="NZ_AEVT01000058.1"/>
</dbReference>
<dbReference type="Pfam" id="PF06812">
    <property type="entry name" value="ImpA_N"/>
    <property type="match status" value="1"/>
</dbReference>
<feature type="compositionally biased region" description="Polar residues" evidence="1">
    <location>
        <begin position="460"/>
        <end position="474"/>
    </location>
</feature>
<dbReference type="InterPro" id="IPR017740">
    <property type="entry name" value="TssA-like"/>
</dbReference>
<feature type="region of interest" description="Disordered" evidence="1">
    <location>
        <begin position="427"/>
        <end position="474"/>
    </location>
</feature>
<dbReference type="AlphaFoldDB" id="E8M5X3"/>
<proteinExistence type="predicted"/>
<organism evidence="3 4">
    <name type="scientific">Vibrio sinaloensis DSM 21326</name>
    <dbReference type="NCBI Taxonomy" id="945550"/>
    <lineage>
        <taxon>Bacteria</taxon>
        <taxon>Pseudomonadati</taxon>
        <taxon>Pseudomonadota</taxon>
        <taxon>Gammaproteobacteria</taxon>
        <taxon>Vibrionales</taxon>
        <taxon>Vibrionaceae</taxon>
        <taxon>Vibrio</taxon>
        <taxon>Vibrio oreintalis group</taxon>
    </lineage>
</organism>
<sequence length="474" mass="52325">MVDIDSLLAPISDENPTGEYLKLDRSAYRALRNSYNTAQSSFRQLVETPDASSDEALLDANSENWAQLRDATFSALTTATKDIELLGWFITSQLFTTNPYGNLAKSTKVLAQTAEIFWDTLHPTLPEKKIKSSDEAGKTKELIEFRIKPLLQLVGESQDSTALYMPLQLVSLIDDISFSDYLRAERSGELNQLKEKAQSLFSGDVEETLSHLAETYRNFSQAETIIAQHCQSHAVTAISFKFVKANIADLINAIKYLVGDKFALWPLDDNYALREPETQSASPQPSIAAAIDTAPQVSEPVQPAPVVASSPTEPVAQTSVTEVQPAVTQTMLAAPAGQIATRDQAFHELRKISEYFKQTEPHSPISFLLERAIRWGYMSLPELMQEMTGNNSGVMQHINQLTGMDQLEQQDLSGKPYVEPQITTPAPEISISDAIPNTVPSNSINEQEVTETQQPTQSEAETSSTSGSVTDFEW</sequence>
<protein>
    <recommendedName>
        <fullName evidence="2">ImpA N-terminal domain-containing protein</fullName>
    </recommendedName>
</protein>
<dbReference type="PANTHER" id="PTHR37951:SF1">
    <property type="entry name" value="TYPE VI SECRETION SYSTEM COMPONENT TSSA1"/>
    <property type="match status" value="1"/>
</dbReference>